<dbReference type="InterPro" id="IPR036928">
    <property type="entry name" value="AS_sf"/>
</dbReference>
<dbReference type="PANTHER" id="PTHR11895:SF67">
    <property type="entry name" value="AMIDASE DOMAIN-CONTAINING PROTEIN"/>
    <property type="match status" value="1"/>
</dbReference>
<reference evidence="3" key="2">
    <citation type="submission" date="2023-06" db="EMBL/GenBank/DDBJ databases">
        <authorList>
            <person name="Ma L."/>
            <person name="Liu K.-W."/>
            <person name="Li Z."/>
            <person name="Hsiao Y.-Y."/>
            <person name="Qi Y."/>
            <person name="Fu T."/>
            <person name="Tang G."/>
            <person name="Zhang D."/>
            <person name="Sun W.-H."/>
            <person name="Liu D.-K."/>
            <person name="Li Y."/>
            <person name="Chen G.-Z."/>
            <person name="Liu X.-D."/>
            <person name="Liao X.-Y."/>
            <person name="Jiang Y.-T."/>
            <person name="Yu X."/>
            <person name="Hao Y."/>
            <person name="Huang J."/>
            <person name="Zhao X.-W."/>
            <person name="Ke S."/>
            <person name="Chen Y.-Y."/>
            <person name="Wu W.-L."/>
            <person name="Hsu J.-L."/>
            <person name="Lin Y.-F."/>
            <person name="Huang M.-D."/>
            <person name="Li C.-Y."/>
            <person name="Huang L."/>
            <person name="Wang Z.-W."/>
            <person name="Zhao X."/>
            <person name="Zhong W.-Y."/>
            <person name="Peng D.-H."/>
            <person name="Ahmad S."/>
            <person name="Lan S."/>
            <person name="Zhang J.-S."/>
            <person name="Tsai W.-C."/>
            <person name="Van De Peer Y."/>
            <person name="Liu Z.-J."/>
        </authorList>
    </citation>
    <scope>NUCLEOTIDE SEQUENCE</scope>
    <source>
        <strain evidence="3">CP</strain>
        <tissue evidence="3">Leaves</tissue>
    </source>
</reference>
<dbReference type="EMBL" id="JAUJYO010000002">
    <property type="protein sequence ID" value="KAK1322959.1"/>
    <property type="molecule type" value="Genomic_DNA"/>
</dbReference>
<dbReference type="AlphaFoldDB" id="A0AAV9FCW8"/>
<protein>
    <submittedName>
        <fullName evidence="3">Fatty acid amide hydrolase</fullName>
    </submittedName>
</protein>
<sequence>MGLFKDKGRVYKPVDKVNLGPDSDEYYLRANVTAPRTAGFLIKIFVWVLESRIFGTLVVYLLKKSNLLHKHVSYAEIEEPPIFVPAHQPEDLKEQEVTFIKPNLSPLEQVGEVLDCLPPVPEFTVGKQAFGFRHWTIRDYSRAYSSGETTPLKVAEKFVYAVRESCSPHLQMAFFIDYNVEDILRQATVSTLRYKEGKPISVLDGVLIAVKDEIDCMPYPTTGGTKWLHKCRPCPGDACCIKHLRSCGAILVGKTNMHELGVGTTGINPNYGAARNPYDRNRVCGGSSSGSAAVVGAGLCPVTLGVDGGGSVRMPAALCGVVGFKPTFGRLSHSGVLPLNWTVGMLGVLSGTVEDALIIYAAISGHMSPNQTTNLLPSICFPVLKSTKSLSNIKMAKYNKWFNDCNDDIRISCNQALDQLNKHYGWKTVEVTIPEIEEMRLAHYSTIASECSDSLSSLLEKTNPSEQGWEARLALRVYSSFTSREYLNAQRLRSRQMYFHKEIFKRADVIVTPTTGVTAYPIRNDAVKYGELDYINGAAMVRFQIAGNFLGLPAITVKVGYDKHGMPIGLQFIGRPWSEATLLHLAYALEGLCSKNYKKPQIYFDLLRKA</sequence>
<dbReference type="GO" id="GO:0016811">
    <property type="term" value="F:hydrolase activity, acting on carbon-nitrogen (but not peptide) bonds, in linear amides"/>
    <property type="evidence" value="ECO:0007669"/>
    <property type="project" value="UniProtKB-ARBA"/>
</dbReference>
<feature type="domain" description="Amidase" evidence="2">
    <location>
        <begin position="180"/>
        <end position="583"/>
    </location>
</feature>
<keyword evidence="4" id="KW-1185">Reference proteome</keyword>
<accession>A0AAV9FCW8</accession>
<comment type="similarity">
    <text evidence="1">Belongs to the amidase family.</text>
</comment>
<gene>
    <name evidence="3" type="primary">FAAH</name>
    <name evidence="3" type="ORF">QJS10_CPA02g00507</name>
</gene>
<dbReference type="Proteomes" id="UP001180020">
    <property type="component" value="Unassembled WGS sequence"/>
</dbReference>
<dbReference type="SUPFAM" id="SSF75304">
    <property type="entry name" value="Amidase signature (AS) enzymes"/>
    <property type="match status" value="1"/>
</dbReference>
<dbReference type="InterPro" id="IPR023631">
    <property type="entry name" value="Amidase_dom"/>
</dbReference>
<comment type="caution">
    <text evidence="3">The sequence shown here is derived from an EMBL/GenBank/DDBJ whole genome shotgun (WGS) entry which is preliminary data.</text>
</comment>
<proteinExistence type="inferred from homology"/>
<evidence type="ECO:0000256" key="1">
    <source>
        <dbReference type="ARBA" id="ARBA00009199"/>
    </source>
</evidence>
<keyword evidence="3" id="KW-0378">Hydrolase</keyword>
<dbReference type="PROSITE" id="PS00571">
    <property type="entry name" value="AMIDASES"/>
    <property type="match status" value="1"/>
</dbReference>
<name>A0AAV9FCW8_ACOCL</name>
<dbReference type="PANTHER" id="PTHR11895">
    <property type="entry name" value="TRANSAMIDASE"/>
    <property type="match status" value="1"/>
</dbReference>
<dbReference type="InterPro" id="IPR000120">
    <property type="entry name" value="Amidase"/>
</dbReference>
<evidence type="ECO:0000259" key="2">
    <source>
        <dbReference type="Pfam" id="PF01425"/>
    </source>
</evidence>
<dbReference type="Pfam" id="PF01425">
    <property type="entry name" value="Amidase"/>
    <property type="match status" value="1"/>
</dbReference>
<dbReference type="InterPro" id="IPR020556">
    <property type="entry name" value="Amidase_CS"/>
</dbReference>
<organism evidence="3 4">
    <name type="scientific">Acorus calamus</name>
    <name type="common">Sweet flag</name>
    <dbReference type="NCBI Taxonomy" id="4465"/>
    <lineage>
        <taxon>Eukaryota</taxon>
        <taxon>Viridiplantae</taxon>
        <taxon>Streptophyta</taxon>
        <taxon>Embryophyta</taxon>
        <taxon>Tracheophyta</taxon>
        <taxon>Spermatophyta</taxon>
        <taxon>Magnoliopsida</taxon>
        <taxon>Liliopsida</taxon>
        <taxon>Acoraceae</taxon>
        <taxon>Acorus</taxon>
    </lineage>
</organism>
<reference evidence="3" key="1">
    <citation type="journal article" date="2023" name="Nat. Commun.">
        <title>Diploid and tetraploid genomes of Acorus and the evolution of monocots.</title>
        <authorList>
            <person name="Ma L."/>
            <person name="Liu K.W."/>
            <person name="Li Z."/>
            <person name="Hsiao Y.Y."/>
            <person name="Qi Y."/>
            <person name="Fu T."/>
            <person name="Tang G.D."/>
            <person name="Zhang D."/>
            <person name="Sun W.H."/>
            <person name="Liu D.K."/>
            <person name="Li Y."/>
            <person name="Chen G.Z."/>
            <person name="Liu X.D."/>
            <person name="Liao X.Y."/>
            <person name="Jiang Y.T."/>
            <person name="Yu X."/>
            <person name="Hao Y."/>
            <person name="Huang J."/>
            <person name="Zhao X.W."/>
            <person name="Ke S."/>
            <person name="Chen Y.Y."/>
            <person name="Wu W.L."/>
            <person name="Hsu J.L."/>
            <person name="Lin Y.F."/>
            <person name="Huang M.D."/>
            <person name="Li C.Y."/>
            <person name="Huang L."/>
            <person name="Wang Z.W."/>
            <person name="Zhao X."/>
            <person name="Zhong W.Y."/>
            <person name="Peng D.H."/>
            <person name="Ahmad S."/>
            <person name="Lan S."/>
            <person name="Zhang J.S."/>
            <person name="Tsai W.C."/>
            <person name="Van de Peer Y."/>
            <person name="Liu Z.J."/>
        </authorList>
    </citation>
    <scope>NUCLEOTIDE SEQUENCE</scope>
    <source>
        <strain evidence="3">CP</strain>
    </source>
</reference>
<dbReference type="Gene3D" id="3.90.1300.10">
    <property type="entry name" value="Amidase signature (AS) domain"/>
    <property type="match status" value="1"/>
</dbReference>
<evidence type="ECO:0000313" key="4">
    <source>
        <dbReference type="Proteomes" id="UP001180020"/>
    </source>
</evidence>
<evidence type="ECO:0000313" key="3">
    <source>
        <dbReference type="EMBL" id="KAK1322959.1"/>
    </source>
</evidence>